<gene>
    <name evidence="1" type="ORF">JOF53_008305</name>
</gene>
<sequence length="91" mass="9663">MGLLDASTGRAYDPARYGAHGGGVFFVAVEGTAAVHGYVLQDNGACQRIASVGTGLESVVEVQWEPRAKRLWAVCDNTCDGEHRTLAISVR</sequence>
<protein>
    <submittedName>
        <fullName evidence="1">Uncharacterized protein</fullName>
    </submittedName>
</protein>
<dbReference type="EMBL" id="JAGIOO010000001">
    <property type="protein sequence ID" value="MBP2479433.1"/>
    <property type="molecule type" value="Genomic_DNA"/>
</dbReference>
<comment type="caution">
    <text evidence="1">The sequence shown here is derived from an EMBL/GenBank/DDBJ whole genome shotgun (WGS) entry which is preliminary data.</text>
</comment>
<organism evidence="1 2">
    <name type="scientific">Crossiella equi</name>
    <dbReference type="NCBI Taxonomy" id="130796"/>
    <lineage>
        <taxon>Bacteria</taxon>
        <taxon>Bacillati</taxon>
        <taxon>Actinomycetota</taxon>
        <taxon>Actinomycetes</taxon>
        <taxon>Pseudonocardiales</taxon>
        <taxon>Pseudonocardiaceae</taxon>
        <taxon>Crossiella</taxon>
    </lineage>
</organism>
<name>A0ABS5AS93_9PSEU</name>
<proteinExistence type="predicted"/>
<evidence type="ECO:0000313" key="2">
    <source>
        <dbReference type="Proteomes" id="UP001519363"/>
    </source>
</evidence>
<dbReference type="RefSeq" id="WP_086788316.1">
    <property type="nucleotide sequence ID" value="NZ_JAGIOO010000001.1"/>
</dbReference>
<accession>A0ABS5AS93</accession>
<evidence type="ECO:0000313" key="1">
    <source>
        <dbReference type="EMBL" id="MBP2479433.1"/>
    </source>
</evidence>
<keyword evidence="2" id="KW-1185">Reference proteome</keyword>
<dbReference type="Proteomes" id="UP001519363">
    <property type="component" value="Unassembled WGS sequence"/>
</dbReference>
<reference evidence="1 2" key="1">
    <citation type="submission" date="2021-03" db="EMBL/GenBank/DDBJ databases">
        <title>Sequencing the genomes of 1000 actinobacteria strains.</title>
        <authorList>
            <person name="Klenk H.-P."/>
        </authorList>
    </citation>
    <scope>NUCLEOTIDE SEQUENCE [LARGE SCALE GENOMIC DNA]</scope>
    <source>
        <strain evidence="1 2">DSM 44580</strain>
    </source>
</reference>